<dbReference type="NCBIfam" id="NF047352">
    <property type="entry name" value="P_loop_sacsin"/>
    <property type="match status" value="1"/>
</dbReference>
<evidence type="ECO:0000256" key="1">
    <source>
        <dbReference type="SAM" id="MobiDB-lite"/>
    </source>
</evidence>
<feature type="compositionally biased region" description="Gly residues" evidence="1">
    <location>
        <begin position="1120"/>
        <end position="1133"/>
    </location>
</feature>
<dbReference type="InterPro" id="IPR036890">
    <property type="entry name" value="HATPase_C_sf"/>
</dbReference>
<dbReference type="EMBL" id="CT573213">
    <property type="protein sequence ID" value="CAJ58807.1"/>
    <property type="molecule type" value="Genomic_DNA"/>
</dbReference>
<keyword evidence="3" id="KW-1185">Reference proteome</keyword>
<dbReference type="HOGENOM" id="CLU_005639_0_0_11"/>
<proteinExistence type="predicted"/>
<accession>Q0RUD5</accession>
<reference evidence="2 3" key="1">
    <citation type="journal article" date="2007" name="Genome Res.">
        <title>Genome characteristics of facultatively symbiotic Frankia sp. strains reflect host range and host plant biogeography.</title>
        <authorList>
            <person name="Normand P."/>
            <person name="Lapierre P."/>
            <person name="Tisa L.S."/>
            <person name="Gogarten J.P."/>
            <person name="Alloisio N."/>
            <person name="Bagnarol E."/>
            <person name="Bassi C.A."/>
            <person name="Berry A.M."/>
            <person name="Bickhart D.M."/>
            <person name="Choisne N."/>
            <person name="Couloux A."/>
            <person name="Cournoyer B."/>
            <person name="Cruveiller S."/>
            <person name="Daubin V."/>
            <person name="Demange N."/>
            <person name="Francino M.P."/>
            <person name="Goltsman E."/>
            <person name="Huang Y."/>
            <person name="Kopp O.R."/>
            <person name="Labarre L."/>
            <person name="Lapidus A."/>
            <person name="Lavire C."/>
            <person name="Marechal J."/>
            <person name="Martinez M."/>
            <person name="Mastronunzio J.E."/>
            <person name="Mullin B.C."/>
            <person name="Niemann J."/>
            <person name="Pujic P."/>
            <person name="Rawnsley T."/>
            <person name="Rouy Z."/>
            <person name="Schenowitz C."/>
            <person name="Sellstedt A."/>
            <person name="Tavares F."/>
            <person name="Tomkins J.P."/>
            <person name="Vallenet D."/>
            <person name="Valverde C."/>
            <person name="Wall L.G."/>
            <person name="Wang Y."/>
            <person name="Medigue C."/>
            <person name="Benson D.R."/>
        </authorList>
    </citation>
    <scope>NUCLEOTIDE SEQUENCE [LARGE SCALE GENOMIC DNA]</scope>
    <source>
        <strain evidence="3">DSM 45986 / CECT 9034 / ACN14a</strain>
    </source>
</reference>
<feature type="compositionally biased region" description="Acidic residues" evidence="1">
    <location>
        <begin position="1107"/>
        <end position="1118"/>
    </location>
</feature>
<gene>
    <name evidence="2" type="ordered locus">FRAAL0126</name>
</gene>
<feature type="region of interest" description="Disordered" evidence="1">
    <location>
        <begin position="1107"/>
        <end position="1147"/>
    </location>
</feature>
<dbReference type="Gene3D" id="3.30.565.10">
    <property type="entry name" value="Histidine kinase-like ATPase, C-terminal domain"/>
    <property type="match status" value="1"/>
</dbReference>
<dbReference type="STRING" id="326424.FRAAL0126"/>
<dbReference type="eggNOG" id="COG3225">
    <property type="taxonomic scope" value="Bacteria"/>
</dbReference>
<dbReference type="AlphaFoldDB" id="Q0RUD5"/>
<feature type="region of interest" description="Disordered" evidence="1">
    <location>
        <begin position="521"/>
        <end position="544"/>
    </location>
</feature>
<keyword evidence="2" id="KW-0346">Stress response</keyword>
<dbReference type="Proteomes" id="UP000000657">
    <property type="component" value="Chromosome"/>
</dbReference>
<dbReference type="KEGG" id="fal:FRAAL0126"/>
<sequence>MSVTAAHAAADVYGTAAIRRRVLDAWIASPARFREDANAEEDAALGAYHDRLVVELLQNAVDAAGEAGVPARVLLRLSTDPTAPQAGPGGLLEIANTGAALSAAGVEALSTLRASTKRDSASVGRFGAGFAAVLAVTDEPAIVSRGGPDPSATGVAWSRTRVIEAVTALAAPVTTPNGGDVTSGDVTNRDATNLGSPLDVPLGLDPLGDGDGDGVGDGQAGRLGEELARREGAVPILRLPFTITTGPPPEGYDTVVRLPLRDGAAAALAQELLAGLDPTLPLVLGGPGEIVVDVDGAVRTVTCHWLRGGRDGGRGATPAGSVGPAADTSVTERVEIADLNGERWRGIARSGVIPAALLADRPVEERGRTGFTARVMVRDGGWPDDVARVLRAPQPTDEPLSLPVLASVELPLDPSRRHTVGGPLRDRLTEELAAAAVLLAEYLGTGLEPGGRGEPGGQPPDPLAALTLVPTGLPLGEVDGRLRESLLRLLPDSALFPGALRGRDCSVADLGPATDAVTELLRAPGPPADPAGQLDPPSPADAIAAGDAAAGTDAAAGGADLVAGLLPAAYAARRWRTALDLLGVRRVDSAALVELLSGVTRPPDWWGRLYPLLVAAPDRDALGALPVPLAEIGTDGPDAADALAAPASAGPTGDGLRTRMVTGPRGTLLPTADLDIVALVRSGLPLRVVHPDACAGSARDALRTLGALEGTPAGVLRDPAVREAVLDADPDDHPDDLLALAAAVLALVRDAGEEHPAELGWLEDLLLPAADGEFTPAGELLVEGGPLDRVLAQDAPFSTLSPEVARAWPAQVLERVGVLHSFGVLRTYDLPLDADEQILLDLDDSDVWVDDVAADDHGGAPGGSANLRRPPAGGPPAPAMIGVFVAVRDLELVDPAAWPEALVELARPPLREAVFAPEPSYTRWWLARHAVLPVAGTGRVLPPRELLLPAADPLLAGLFAPAAPLAGVDDEFLRHLGARLTLDDVLGDLGAVMDLLDRLGDADRDVPWPAARTLYIAAVDAVAQVLATPDRSAGGERFDPPLTVRTPEGVVPSGQAVVVDAPDLLGLLGTGRGALRLPLDRAAEVAHVLGVPLATEIAPCEIAADEADADEAGADEAGADGAGADGAGWGPDGPDGEPRRAPDGTPYRVHRPLLVEDLTGRSTRVPWRVLGGIGGEVHVDADAGPDALARALAWRGGQWDRRHALAAELRDPAGAAFRAAEDDLDET</sequence>
<dbReference type="RefSeq" id="WP_011601390.1">
    <property type="nucleotide sequence ID" value="NC_008278.1"/>
</dbReference>
<name>Q0RUD5_FRAAA</name>
<evidence type="ECO:0000313" key="2">
    <source>
        <dbReference type="EMBL" id="CAJ58807.1"/>
    </source>
</evidence>
<dbReference type="SUPFAM" id="SSF55874">
    <property type="entry name" value="ATPase domain of HSP90 chaperone/DNA topoisomerase II/histidine kinase"/>
    <property type="match status" value="1"/>
</dbReference>
<protein>
    <submittedName>
        <fullName evidence="2">Heat shock protein, hsp90-family</fullName>
    </submittedName>
</protein>
<evidence type="ECO:0000313" key="3">
    <source>
        <dbReference type="Proteomes" id="UP000000657"/>
    </source>
</evidence>
<organism evidence="2 3">
    <name type="scientific">Frankia alni (strain DSM 45986 / CECT 9034 / ACN14a)</name>
    <dbReference type="NCBI Taxonomy" id="326424"/>
    <lineage>
        <taxon>Bacteria</taxon>
        <taxon>Bacillati</taxon>
        <taxon>Actinomycetota</taxon>
        <taxon>Actinomycetes</taxon>
        <taxon>Frankiales</taxon>
        <taxon>Frankiaceae</taxon>
        <taxon>Frankia</taxon>
    </lineage>
</organism>